<name>A0A3E2NFR4_9FIRM</name>
<accession>A0A3E2NFR4</accession>
<dbReference type="Proteomes" id="UP000260680">
    <property type="component" value="Unassembled WGS sequence"/>
</dbReference>
<comment type="caution">
    <text evidence="1">The sequence shown here is derived from an EMBL/GenBank/DDBJ whole genome shotgun (WGS) entry which is preliminary data.</text>
</comment>
<reference evidence="1 2" key="1">
    <citation type="submission" date="2018-07" db="EMBL/GenBank/DDBJ databases">
        <title>New species, Clostridium PI-S10-A1B.</title>
        <authorList>
            <person name="Krishna G."/>
            <person name="Summeta K."/>
            <person name="Shikha S."/>
            <person name="Prabhu P.B."/>
            <person name="Suresh K."/>
        </authorList>
    </citation>
    <scope>NUCLEOTIDE SEQUENCE [LARGE SCALE GENOMIC DNA]</scope>
    <source>
        <strain evidence="1 2">PI-S10-A1B</strain>
    </source>
</reference>
<dbReference type="OrthoDB" id="2003821at2"/>
<proteinExistence type="predicted"/>
<gene>
    <name evidence="1" type="ORF">DS742_06235</name>
</gene>
<protein>
    <submittedName>
        <fullName evidence="1">Uncharacterized protein</fullName>
    </submittedName>
</protein>
<evidence type="ECO:0000313" key="2">
    <source>
        <dbReference type="Proteomes" id="UP000260680"/>
    </source>
</evidence>
<dbReference type="EMBL" id="QOHO01000017">
    <property type="protein sequence ID" value="RFZ79836.1"/>
    <property type="molecule type" value="Genomic_DNA"/>
</dbReference>
<sequence length="85" mass="9924">MGKYKRLEVFHLSKPVYTADKPSDCHYCYFWTNGRKGCRLGRNNCYYLISLPPKPKSECDGCPYGRDHPCIGWCTKKVMREVGLR</sequence>
<organism evidence="1 2">
    <name type="scientific">Lacrimispora amygdalina</name>
    <dbReference type="NCBI Taxonomy" id="253257"/>
    <lineage>
        <taxon>Bacteria</taxon>
        <taxon>Bacillati</taxon>
        <taxon>Bacillota</taxon>
        <taxon>Clostridia</taxon>
        <taxon>Lachnospirales</taxon>
        <taxon>Lachnospiraceae</taxon>
        <taxon>Lacrimispora</taxon>
    </lineage>
</organism>
<evidence type="ECO:0000313" key="1">
    <source>
        <dbReference type="EMBL" id="RFZ79836.1"/>
    </source>
</evidence>
<dbReference type="AlphaFoldDB" id="A0A3E2NFR4"/>